<proteinExistence type="predicted"/>
<sequence>MAFLFRRSRQGFLLLARPPATCERAVLQAQPVLRVHFSSSSRLFQQAAPRAAKGAPKPSTPKLLKNAPAKPTPTPTPTPVVNPGAARTAVRPPSYAEQLALKGRTLLYEAPSHFWYRVSSYASGAFCISYTVYQYWDIYLSPHEGLSWWIPHAMGLVCVFMASMGAYFIMGTGRIVRSIEAVPAASVTNKLAAIAKQHAGQETSPIYIEVAMRRIVPFLPSRKTVLPPHEVQLPFRMYGVFGMLGHDAAAQRPLSMVERVRAERAAREAKALARKETMDHILTAPFRDAAKAFRGAWDGVVRSFNREGFAKIRLGNQTYKIDVSGGWALDQGRALDRLLPIRPNALKD</sequence>
<comment type="caution">
    <text evidence="3">The sequence shown here is derived from an EMBL/GenBank/DDBJ whole genome shotgun (WGS) entry which is preliminary data.</text>
</comment>
<feature type="region of interest" description="Disordered" evidence="1">
    <location>
        <begin position="48"/>
        <end position="89"/>
    </location>
</feature>
<evidence type="ECO:0000256" key="1">
    <source>
        <dbReference type="SAM" id="MobiDB-lite"/>
    </source>
</evidence>
<keyword evidence="4" id="KW-1185">Reference proteome</keyword>
<dbReference type="EMBL" id="MU853337">
    <property type="protein sequence ID" value="KAK4114162.1"/>
    <property type="molecule type" value="Genomic_DNA"/>
</dbReference>
<evidence type="ECO:0000313" key="3">
    <source>
        <dbReference type="EMBL" id="KAK4114162.1"/>
    </source>
</evidence>
<keyword evidence="2" id="KW-0812">Transmembrane</keyword>
<accession>A0AAN6TGQ0</accession>
<name>A0AAN6TGQ0_9PEZI</name>
<dbReference type="RefSeq" id="XP_064671732.1">
    <property type="nucleotide sequence ID" value="XM_064814798.1"/>
</dbReference>
<evidence type="ECO:0000256" key="2">
    <source>
        <dbReference type="SAM" id="Phobius"/>
    </source>
</evidence>
<feature type="compositionally biased region" description="Pro residues" evidence="1">
    <location>
        <begin position="70"/>
        <end position="80"/>
    </location>
</feature>
<feature type="compositionally biased region" description="Low complexity" evidence="1">
    <location>
        <begin position="48"/>
        <end position="57"/>
    </location>
</feature>
<protein>
    <submittedName>
        <fullName evidence="3">Uncharacterized protein</fullName>
    </submittedName>
</protein>
<dbReference type="GeneID" id="89938923"/>
<gene>
    <name evidence="3" type="ORF">N656DRAFT_777317</name>
</gene>
<reference evidence="3" key="2">
    <citation type="submission" date="2023-05" db="EMBL/GenBank/DDBJ databases">
        <authorList>
            <consortium name="Lawrence Berkeley National Laboratory"/>
            <person name="Steindorff A."/>
            <person name="Hensen N."/>
            <person name="Bonometti L."/>
            <person name="Westerberg I."/>
            <person name="Brannstrom I.O."/>
            <person name="Guillou S."/>
            <person name="Cros-Aarteil S."/>
            <person name="Calhoun S."/>
            <person name="Haridas S."/>
            <person name="Kuo A."/>
            <person name="Mondo S."/>
            <person name="Pangilinan J."/>
            <person name="Riley R."/>
            <person name="Labutti K."/>
            <person name="Andreopoulos B."/>
            <person name="Lipzen A."/>
            <person name="Chen C."/>
            <person name="Yanf M."/>
            <person name="Daum C."/>
            <person name="Ng V."/>
            <person name="Clum A."/>
            <person name="Ohm R."/>
            <person name="Martin F."/>
            <person name="Silar P."/>
            <person name="Natvig D."/>
            <person name="Lalanne C."/>
            <person name="Gautier V."/>
            <person name="Ament-Velasquez S.L."/>
            <person name="Kruys A."/>
            <person name="Hutchinson M.I."/>
            <person name="Powell A.J."/>
            <person name="Barry K."/>
            <person name="Miller A.N."/>
            <person name="Grigoriev I.V."/>
            <person name="Debuchy R."/>
            <person name="Gladieux P."/>
            <person name="Thoren M.H."/>
            <person name="Johannesson H."/>
        </authorList>
    </citation>
    <scope>NUCLEOTIDE SEQUENCE</scope>
    <source>
        <strain evidence="3">CBS 508.74</strain>
    </source>
</reference>
<keyword evidence="2" id="KW-0472">Membrane</keyword>
<keyword evidence="2" id="KW-1133">Transmembrane helix</keyword>
<feature type="transmembrane region" description="Helical" evidence="2">
    <location>
        <begin position="148"/>
        <end position="169"/>
    </location>
</feature>
<feature type="transmembrane region" description="Helical" evidence="2">
    <location>
        <begin position="114"/>
        <end position="136"/>
    </location>
</feature>
<dbReference type="Proteomes" id="UP001302812">
    <property type="component" value="Unassembled WGS sequence"/>
</dbReference>
<evidence type="ECO:0000313" key="4">
    <source>
        <dbReference type="Proteomes" id="UP001302812"/>
    </source>
</evidence>
<dbReference type="AlphaFoldDB" id="A0AAN6TGQ0"/>
<organism evidence="3 4">
    <name type="scientific">Canariomyces notabilis</name>
    <dbReference type="NCBI Taxonomy" id="2074819"/>
    <lineage>
        <taxon>Eukaryota</taxon>
        <taxon>Fungi</taxon>
        <taxon>Dikarya</taxon>
        <taxon>Ascomycota</taxon>
        <taxon>Pezizomycotina</taxon>
        <taxon>Sordariomycetes</taxon>
        <taxon>Sordariomycetidae</taxon>
        <taxon>Sordariales</taxon>
        <taxon>Chaetomiaceae</taxon>
        <taxon>Canariomyces</taxon>
    </lineage>
</organism>
<reference evidence="3" key="1">
    <citation type="journal article" date="2023" name="Mol. Phylogenet. Evol.">
        <title>Genome-scale phylogeny and comparative genomics of the fungal order Sordariales.</title>
        <authorList>
            <person name="Hensen N."/>
            <person name="Bonometti L."/>
            <person name="Westerberg I."/>
            <person name="Brannstrom I.O."/>
            <person name="Guillou S."/>
            <person name="Cros-Aarteil S."/>
            <person name="Calhoun S."/>
            <person name="Haridas S."/>
            <person name="Kuo A."/>
            <person name="Mondo S."/>
            <person name="Pangilinan J."/>
            <person name="Riley R."/>
            <person name="LaButti K."/>
            <person name="Andreopoulos B."/>
            <person name="Lipzen A."/>
            <person name="Chen C."/>
            <person name="Yan M."/>
            <person name="Daum C."/>
            <person name="Ng V."/>
            <person name="Clum A."/>
            <person name="Steindorff A."/>
            <person name="Ohm R.A."/>
            <person name="Martin F."/>
            <person name="Silar P."/>
            <person name="Natvig D.O."/>
            <person name="Lalanne C."/>
            <person name="Gautier V."/>
            <person name="Ament-Velasquez S.L."/>
            <person name="Kruys A."/>
            <person name="Hutchinson M.I."/>
            <person name="Powell A.J."/>
            <person name="Barry K."/>
            <person name="Miller A.N."/>
            <person name="Grigoriev I.V."/>
            <person name="Debuchy R."/>
            <person name="Gladieux P."/>
            <person name="Hiltunen Thoren M."/>
            <person name="Johannesson H."/>
        </authorList>
    </citation>
    <scope>NUCLEOTIDE SEQUENCE</scope>
    <source>
        <strain evidence="3">CBS 508.74</strain>
    </source>
</reference>